<evidence type="ECO:0000256" key="1">
    <source>
        <dbReference type="SAM" id="MobiDB-lite"/>
    </source>
</evidence>
<dbReference type="Gene3D" id="1.10.10.1450">
    <property type="match status" value="1"/>
</dbReference>
<dbReference type="PANTHER" id="PTHR12957">
    <property type="entry name" value="DEAD/H BOX POLYPEPTIDE 26/DICE1-RELATED"/>
    <property type="match status" value="1"/>
</dbReference>
<dbReference type="SMART" id="SM00327">
    <property type="entry name" value="VWA"/>
    <property type="match status" value="1"/>
</dbReference>
<dbReference type="Pfam" id="PF15300">
    <property type="entry name" value="INT_SG_DDX_CT_C"/>
    <property type="match status" value="1"/>
</dbReference>
<evidence type="ECO:0000259" key="2">
    <source>
        <dbReference type="PROSITE" id="PS50234"/>
    </source>
</evidence>
<dbReference type="GO" id="GO:0032039">
    <property type="term" value="C:integrator complex"/>
    <property type="evidence" value="ECO:0007669"/>
    <property type="project" value="TreeGrafter"/>
</dbReference>
<dbReference type="CDD" id="cd00198">
    <property type="entry name" value="vWFA"/>
    <property type="match status" value="1"/>
</dbReference>
<dbReference type="FunFam" id="3.40.50.410:FF:000010">
    <property type="entry name" value="Integrator complex subunit 6 like"/>
    <property type="match status" value="1"/>
</dbReference>
<dbReference type="InterPro" id="IPR057413">
    <property type="entry name" value="Beta-barrel_INTS6"/>
</dbReference>
<protein>
    <submittedName>
        <fullName evidence="3">INT6A protein</fullName>
    </submittedName>
</protein>
<feature type="region of interest" description="Disordered" evidence="1">
    <location>
        <begin position="159"/>
        <end position="189"/>
    </location>
</feature>
<dbReference type="GO" id="GO:0034472">
    <property type="term" value="P:snRNA 3'-end processing"/>
    <property type="evidence" value="ECO:0007669"/>
    <property type="project" value="TreeGrafter"/>
</dbReference>
<feature type="non-terminal residue" evidence="3">
    <location>
        <position position="1238"/>
    </location>
</feature>
<dbReference type="Pfam" id="PF25462">
    <property type="entry name" value="Beta-barrel_INTS6"/>
    <property type="match status" value="1"/>
</dbReference>
<feature type="compositionally biased region" description="Polar residues" evidence="1">
    <location>
        <begin position="511"/>
        <end position="521"/>
    </location>
</feature>
<dbReference type="InterPro" id="IPR036465">
    <property type="entry name" value="vWFA_dom_sf"/>
</dbReference>
<organism evidence="3 4">
    <name type="scientific">Pseudoatta argentina</name>
    <dbReference type="NCBI Taxonomy" id="621737"/>
    <lineage>
        <taxon>Eukaryota</taxon>
        <taxon>Metazoa</taxon>
        <taxon>Ecdysozoa</taxon>
        <taxon>Arthropoda</taxon>
        <taxon>Hexapoda</taxon>
        <taxon>Insecta</taxon>
        <taxon>Pterygota</taxon>
        <taxon>Neoptera</taxon>
        <taxon>Endopterygota</taxon>
        <taxon>Hymenoptera</taxon>
        <taxon>Apocrita</taxon>
        <taxon>Aculeata</taxon>
        <taxon>Formicoidea</taxon>
        <taxon>Formicidae</taxon>
        <taxon>Myrmicinae</taxon>
        <taxon>Pseudoatta</taxon>
    </lineage>
</organism>
<dbReference type="InterPro" id="IPR002035">
    <property type="entry name" value="VWF_A"/>
</dbReference>
<proteinExistence type="predicted"/>
<dbReference type="AlphaFoldDB" id="A0A836FDU2"/>
<comment type="caution">
    <text evidence="3">The sequence shown here is derived from an EMBL/GenBank/DDBJ whole genome shotgun (WGS) entry which is preliminary data.</text>
</comment>
<reference evidence="3" key="1">
    <citation type="submission" date="2020-02" db="EMBL/GenBank/DDBJ databases">
        <title>Relaxed selection underlies rapid genomic changes in the transitions from sociality to social parasitism in ants.</title>
        <authorList>
            <person name="Bi X."/>
        </authorList>
    </citation>
    <scope>NUCLEOTIDE SEQUENCE</scope>
    <source>
        <strain evidence="3">BGI-DK2014c</strain>
        <tissue evidence="3">Whole body</tissue>
    </source>
</reference>
<dbReference type="PROSITE" id="PS50234">
    <property type="entry name" value="VWFA"/>
    <property type="match status" value="1"/>
</dbReference>
<dbReference type="PANTHER" id="PTHR12957:SF2">
    <property type="entry name" value="INTEGRATOR COMPLEX SUBUNIT 6"/>
    <property type="match status" value="1"/>
</dbReference>
<dbReference type="Gene3D" id="3.40.50.410">
    <property type="entry name" value="von Willebrand factor, type A domain"/>
    <property type="match status" value="1"/>
</dbReference>
<feature type="non-terminal residue" evidence="3">
    <location>
        <position position="1"/>
    </location>
</feature>
<feature type="region of interest" description="Disordered" evidence="1">
    <location>
        <begin position="485"/>
        <end position="523"/>
    </location>
</feature>
<dbReference type="SUPFAM" id="SSF53300">
    <property type="entry name" value="vWA-like"/>
    <property type="match status" value="1"/>
</dbReference>
<feature type="domain" description="VWFA" evidence="2">
    <location>
        <begin position="250"/>
        <end position="475"/>
    </location>
</feature>
<accession>A0A836FDU2</accession>
<gene>
    <name evidence="3" type="primary">Ints6a</name>
    <name evidence="3" type="ORF">G6Z78_0000376</name>
</gene>
<dbReference type="InterPro" id="IPR051113">
    <property type="entry name" value="Integrator_subunit6"/>
</dbReference>
<dbReference type="EMBL" id="JAANIA010002128">
    <property type="protein sequence ID" value="KAG5317577.1"/>
    <property type="molecule type" value="Genomic_DNA"/>
</dbReference>
<evidence type="ECO:0000313" key="3">
    <source>
        <dbReference type="EMBL" id="KAG5317577.1"/>
    </source>
</evidence>
<dbReference type="InterPro" id="IPR029307">
    <property type="entry name" value="INT_SG_DDX_CT_C"/>
</dbReference>
<dbReference type="Gene3D" id="1.10.10.10">
    <property type="entry name" value="Winged helix-like DNA-binding domain superfamily/Winged helix DNA-binding domain"/>
    <property type="match status" value="1"/>
</dbReference>
<dbReference type="InterPro" id="IPR041426">
    <property type="entry name" value="Mos1_HTH"/>
</dbReference>
<dbReference type="Pfam" id="PF13519">
    <property type="entry name" value="VWA_2"/>
    <property type="match status" value="1"/>
</dbReference>
<feature type="region of interest" description="Disordered" evidence="1">
    <location>
        <begin position="923"/>
        <end position="980"/>
    </location>
</feature>
<dbReference type="Pfam" id="PF17906">
    <property type="entry name" value="HTH_48"/>
    <property type="match status" value="1"/>
</dbReference>
<sequence length="1238" mass="139058">MSIFVPNKVYLRGILLHYFIQKKSAAEAHRILVQTYGDNALSDTTCRDWFRRFKNNDFELEDKERSGAPKKFQDKELEQLLDEDPSQTLSELGKILQIDESTVSKRLKGLGMIQKQGHWVPYELSIEKKENRSHVHFPHHSHSATATDVNGLQVRSINKTGTKRRKCSQVQQESEFGTKQHEAASSGSGYANGVVGDQWRGVGGDHVARSMSLRVYWSDREGATCETERDRVSGRARKHEGDSLPPKMTIIVFLIDTSASMNQRAYLGGRPTLLDVAKSAVETFVKVRQRSPESRGDRYMLLTFEDPPQNIKAGWKENLATFMNELKNLQCVGLTTLGAALKHALDVLNINRMQTGIDTYGQGRCPFYLEPSVIVVITDGGKYTTNSGVHQDFTLPMHSPIPGSELTKEPFRWDQRLFSLVLRLSGTPAVERDIGLVASDASPIDAMCEVTGGRSYCITSFRMMIQCIDSLVQKVQSGVVINFEKIGPDPPPLTNEAPQHQDEEENEDDSNATNGPRTQYPNALAPGNTAWYSCRRLIYVPRSAQKGFAVGFWPIPESFWPDLSASSLPPRSAHPNVKFTCTSQEPMVIENLPFDKYELEPSPLTQYILARKQPTTCWQVFVANSYKSSEVGHPFGYLKASTNLTCVNLFVMPYNYPVLLPLLEELFKVHRQKPTPEWRAQFQGYIRTMPTYYAASLRRALTRMGASTPLAQTLIPDNMDNSLSYSVLNYLKRLKNQAKIEFDRLCNEVISKQVAASNLTKNLSNCTSSVVTEGVRVVPKAPLKKDLVSHPLLQDKFTGLRDQLNEFGGFVVGLVKNQQQQRGAHSYRNAFDVPRKSLLDQVVRMRANFLQPGLLHTKLLDDDYVHSMPLAQMGNYQEYLKRMTPPLREIESVPVRQHMFGNPFKIDKRMMVDEADIDIVGATSSTSKGGLKRTLPQSDNTGSSSPRPPPNKRKPGPIPKDVIVRRPSYTNTPPSSPIPWMMEDMKSQVTVTVTAAATAAAATTPVADTNAPPILSCLPNVSPGHASLPCLSASEKLVNGLAEMPIIPVFEPIPVEHVNNHMDTPPVLTPIVNNVDAISKGDVKSERTDNVKNECNRLPINDCIENNMRVDSAAEERLTNHVEEKREPKIEPKSEREKKLTKKELEDIRRHNLNIRELVYKEVRRRGKNYATLFSHLHQVQGTLDIRLAFVKDIVKESLRFKRRNLASLLEEYLKTIQEDGCAINHKLNHNGATKISC</sequence>
<evidence type="ECO:0000313" key="4">
    <source>
        <dbReference type="Proteomes" id="UP000668214"/>
    </source>
</evidence>
<dbReference type="Proteomes" id="UP000668214">
    <property type="component" value="Unassembled WGS sequence"/>
</dbReference>
<keyword evidence="4" id="KW-1185">Reference proteome</keyword>
<name>A0A836FDU2_9HYME</name>
<dbReference type="InterPro" id="IPR036388">
    <property type="entry name" value="WH-like_DNA-bd_sf"/>
</dbReference>